<evidence type="ECO:0000256" key="7">
    <source>
        <dbReference type="RuleBase" id="RU000320"/>
    </source>
</evidence>
<evidence type="ECO:0000313" key="11">
    <source>
        <dbReference type="Proteomes" id="UP000184052"/>
    </source>
</evidence>
<evidence type="ECO:0000256" key="4">
    <source>
        <dbReference type="ARBA" id="ARBA00022989"/>
    </source>
</evidence>
<dbReference type="PRINTS" id="PR01434">
    <property type="entry name" value="NADHDHGNASE5"/>
</dbReference>
<feature type="transmembrane region" description="Helical" evidence="8">
    <location>
        <begin position="329"/>
        <end position="347"/>
    </location>
</feature>
<comment type="subcellular location">
    <subcellularLocation>
        <location evidence="1">Cell membrane</location>
        <topology evidence="1">Multi-pass membrane protein</topology>
    </subcellularLocation>
    <subcellularLocation>
        <location evidence="7">Membrane</location>
        <topology evidence="7">Multi-pass membrane protein</topology>
    </subcellularLocation>
</comment>
<feature type="transmembrane region" description="Helical" evidence="8">
    <location>
        <begin position="104"/>
        <end position="131"/>
    </location>
</feature>
<feature type="transmembrane region" description="Helical" evidence="8">
    <location>
        <begin position="157"/>
        <end position="178"/>
    </location>
</feature>
<keyword evidence="3 7" id="KW-0812">Transmembrane</keyword>
<evidence type="ECO:0000256" key="5">
    <source>
        <dbReference type="ARBA" id="ARBA00023002"/>
    </source>
</evidence>
<dbReference type="Pfam" id="PF00361">
    <property type="entry name" value="Proton_antipo_M"/>
    <property type="match status" value="1"/>
</dbReference>
<feature type="transmembrane region" description="Helical" evidence="8">
    <location>
        <begin position="299"/>
        <end position="317"/>
    </location>
</feature>
<evidence type="ECO:0000256" key="3">
    <source>
        <dbReference type="ARBA" id="ARBA00022692"/>
    </source>
</evidence>
<evidence type="ECO:0000256" key="8">
    <source>
        <dbReference type="SAM" id="Phobius"/>
    </source>
</evidence>
<feature type="transmembrane region" description="Helical" evidence="8">
    <location>
        <begin position="367"/>
        <end position="384"/>
    </location>
</feature>
<evidence type="ECO:0000256" key="2">
    <source>
        <dbReference type="ARBA" id="ARBA00022475"/>
    </source>
</evidence>
<keyword evidence="4 8" id="KW-1133">Transmembrane helix</keyword>
<proteinExistence type="predicted"/>
<dbReference type="GO" id="GO:0005886">
    <property type="term" value="C:plasma membrane"/>
    <property type="evidence" value="ECO:0007669"/>
    <property type="project" value="UniProtKB-SubCell"/>
</dbReference>
<feature type="transmembrane region" description="Helical" evidence="8">
    <location>
        <begin position="237"/>
        <end position="260"/>
    </location>
</feature>
<dbReference type="OrthoDB" id="9807568at2"/>
<dbReference type="RefSeq" id="WP_073049003.1">
    <property type="nucleotide sequence ID" value="NZ_FQZL01000009.1"/>
</dbReference>
<dbReference type="InterPro" id="IPR001750">
    <property type="entry name" value="ND/Mrp_TM"/>
</dbReference>
<feature type="transmembrane region" description="Helical" evidence="8">
    <location>
        <begin position="446"/>
        <end position="472"/>
    </location>
</feature>
<gene>
    <name evidence="10" type="ORF">SAMN02745751_01543</name>
</gene>
<dbReference type="PANTHER" id="PTHR42682:SF4">
    <property type="entry name" value="NADH-UBIQUINONE_PLASTOQUINONE"/>
    <property type="match status" value="1"/>
</dbReference>
<keyword evidence="5" id="KW-0560">Oxidoreductase</keyword>
<feature type="transmembrane region" description="Helical" evidence="8">
    <location>
        <begin position="272"/>
        <end position="290"/>
    </location>
</feature>
<keyword evidence="11" id="KW-1185">Reference proteome</keyword>
<dbReference type="Proteomes" id="UP000184052">
    <property type="component" value="Unassembled WGS sequence"/>
</dbReference>
<sequence>MKLLILTPIIFPILSGIYIRFSDEKKINKTLIASAFINFFLTLICVFLIKDEKLTILRFSEIINLYFLPDILGKIFAVLVSTLWIFTTFYSIDYMSHEKKLRSYSMFFMMTQGITLSIAFSGNLITLYLFYELLTLVTFPLVIQTGTDRALQIGKKYIIYSFVGATFVLFGLILLYSQTGTLDFKPGGIVGNIKNIDASYYLMVYLLLFVGLGVKAALVPFHAWLPAAMVAPTPVSALLHAVAVVKSGIFSLMRMTYYVLGWELIENIGGNRYTQILVLVSILMGSFLAMGRKNLKKRLAYSTISQLGYIMLGLVVFDESSFTGGILHMLFHATTKITLFFCVGAIMHYENKTELEEIQGIGKRMPVTMTCFAISSICLIGIPPTNGFVSKWHLAIGGLERGNFIVPVMLLLSALLTAGYLIPIISSAFFRGAPSAEIEIKEPGNFMLVPIVILTAINVIAGIMPNLLINIIDQASKLLF</sequence>
<dbReference type="EMBL" id="FQZL01000009">
    <property type="protein sequence ID" value="SHJ01300.1"/>
    <property type="molecule type" value="Genomic_DNA"/>
</dbReference>
<feature type="transmembrane region" description="Helical" evidence="8">
    <location>
        <begin position="404"/>
        <end position="425"/>
    </location>
</feature>
<dbReference type="PANTHER" id="PTHR42682">
    <property type="entry name" value="HYDROGENASE-4 COMPONENT F"/>
    <property type="match status" value="1"/>
</dbReference>
<evidence type="ECO:0000256" key="6">
    <source>
        <dbReference type="ARBA" id="ARBA00023136"/>
    </source>
</evidence>
<dbReference type="STRING" id="1121476.SAMN02745751_01543"/>
<evidence type="ECO:0000256" key="1">
    <source>
        <dbReference type="ARBA" id="ARBA00004651"/>
    </source>
</evidence>
<feature type="transmembrane region" description="Helical" evidence="8">
    <location>
        <begin position="71"/>
        <end position="92"/>
    </location>
</feature>
<reference evidence="10 11" key="1">
    <citation type="submission" date="2016-11" db="EMBL/GenBank/DDBJ databases">
        <authorList>
            <person name="Jaros S."/>
            <person name="Januszkiewicz K."/>
            <person name="Wedrychowicz H."/>
        </authorList>
    </citation>
    <scope>NUCLEOTIDE SEQUENCE [LARGE SCALE GENOMIC DNA]</scope>
    <source>
        <strain evidence="10 11">DSM 17477</strain>
    </source>
</reference>
<feature type="transmembrane region" description="Helical" evidence="8">
    <location>
        <begin position="198"/>
        <end position="225"/>
    </location>
</feature>
<name>A0A1M6FUG1_9FIRM</name>
<organism evidence="10 11">
    <name type="scientific">Dethiosulfatibacter aminovorans DSM 17477</name>
    <dbReference type="NCBI Taxonomy" id="1121476"/>
    <lineage>
        <taxon>Bacteria</taxon>
        <taxon>Bacillati</taxon>
        <taxon>Bacillota</taxon>
        <taxon>Tissierellia</taxon>
        <taxon>Dethiosulfatibacter</taxon>
    </lineage>
</organism>
<dbReference type="GO" id="GO:0016491">
    <property type="term" value="F:oxidoreductase activity"/>
    <property type="evidence" value="ECO:0007669"/>
    <property type="project" value="UniProtKB-KW"/>
</dbReference>
<keyword evidence="6 8" id="KW-0472">Membrane</keyword>
<dbReference type="AlphaFoldDB" id="A0A1M6FUG1"/>
<protein>
    <submittedName>
        <fullName evidence="10">Multisubunit sodium/proton antiporter, MrpD subunit</fullName>
    </submittedName>
</protein>
<feature type="domain" description="NADH:quinone oxidoreductase/Mrp antiporter transmembrane" evidence="9">
    <location>
        <begin position="121"/>
        <end position="416"/>
    </location>
</feature>
<evidence type="ECO:0000313" key="10">
    <source>
        <dbReference type="EMBL" id="SHJ01300.1"/>
    </source>
</evidence>
<evidence type="ECO:0000259" key="9">
    <source>
        <dbReference type="Pfam" id="PF00361"/>
    </source>
</evidence>
<accession>A0A1M6FUG1</accession>
<keyword evidence="2" id="KW-1003">Cell membrane</keyword>
<feature type="transmembrane region" description="Helical" evidence="8">
    <location>
        <begin position="31"/>
        <end position="50"/>
    </location>
</feature>
<dbReference type="InterPro" id="IPR052175">
    <property type="entry name" value="ComplexI-like_HydComp"/>
</dbReference>